<evidence type="ECO:0000313" key="2">
    <source>
        <dbReference type="EMBL" id="MBB4692177.1"/>
    </source>
</evidence>
<gene>
    <name evidence="2" type="ORF">BKA14_002325</name>
</gene>
<evidence type="ECO:0000313" key="3">
    <source>
        <dbReference type="Proteomes" id="UP000542742"/>
    </source>
</evidence>
<dbReference type="Proteomes" id="UP000542742">
    <property type="component" value="Unassembled WGS sequence"/>
</dbReference>
<name>A0A7W7CP83_9ACTN</name>
<sequence length="91" mass="10107">MCTHTPECPPIDQPGWDTAALLVHHEDLGWSMLCNGAIVLGAVVKPEPVPTVTVTEMPVRTNHTRTRTRAHARRATDTRRRKPHTQQPLAA</sequence>
<evidence type="ECO:0000256" key="1">
    <source>
        <dbReference type="SAM" id="MobiDB-lite"/>
    </source>
</evidence>
<dbReference type="EMBL" id="JACHMF010000001">
    <property type="protein sequence ID" value="MBB4692177.1"/>
    <property type="molecule type" value="Genomic_DNA"/>
</dbReference>
<protein>
    <submittedName>
        <fullName evidence="2">Uncharacterized protein</fullName>
    </submittedName>
</protein>
<feature type="region of interest" description="Disordered" evidence="1">
    <location>
        <begin position="54"/>
        <end position="91"/>
    </location>
</feature>
<dbReference type="Pfam" id="PF19462">
    <property type="entry name" value="DUF5999"/>
    <property type="match status" value="1"/>
</dbReference>
<dbReference type="RefSeq" id="WP_184950926.1">
    <property type="nucleotide sequence ID" value="NZ_BOMC01000079.1"/>
</dbReference>
<comment type="caution">
    <text evidence="2">The sequence shown here is derived from an EMBL/GenBank/DDBJ whole genome shotgun (WGS) entry which is preliminary data.</text>
</comment>
<proteinExistence type="predicted"/>
<organism evidence="2 3">
    <name type="scientific">Paractinoplanes abujensis</name>
    <dbReference type="NCBI Taxonomy" id="882441"/>
    <lineage>
        <taxon>Bacteria</taxon>
        <taxon>Bacillati</taxon>
        <taxon>Actinomycetota</taxon>
        <taxon>Actinomycetes</taxon>
        <taxon>Micromonosporales</taxon>
        <taxon>Micromonosporaceae</taxon>
        <taxon>Paractinoplanes</taxon>
    </lineage>
</organism>
<feature type="compositionally biased region" description="Basic residues" evidence="1">
    <location>
        <begin position="62"/>
        <end position="84"/>
    </location>
</feature>
<dbReference type="InterPro" id="IPR046041">
    <property type="entry name" value="DUF5999"/>
</dbReference>
<dbReference type="AlphaFoldDB" id="A0A7W7CP83"/>
<accession>A0A7W7CP83</accession>
<keyword evidence="3" id="KW-1185">Reference proteome</keyword>
<reference evidence="2 3" key="1">
    <citation type="submission" date="2020-08" db="EMBL/GenBank/DDBJ databases">
        <title>Sequencing the genomes of 1000 actinobacteria strains.</title>
        <authorList>
            <person name="Klenk H.-P."/>
        </authorList>
    </citation>
    <scope>NUCLEOTIDE SEQUENCE [LARGE SCALE GENOMIC DNA]</scope>
    <source>
        <strain evidence="2 3">DSM 45518</strain>
    </source>
</reference>